<protein>
    <submittedName>
        <fullName evidence="2">---NA</fullName>
    </submittedName>
</protein>
<dbReference type="InterPro" id="IPR005818">
    <property type="entry name" value="Histone_H1/H5_H15"/>
</dbReference>
<dbReference type="OrthoDB" id="5989506at2759"/>
<organism evidence="2 3">
    <name type="scientific">Paramuricea clavata</name>
    <name type="common">Red gorgonian</name>
    <name type="synonym">Violescent sea-whip</name>
    <dbReference type="NCBI Taxonomy" id="317549"/>
    <lineage>
        <taxon>Eukaryota</taxon>
        <taxon>Metazoa</taxon>
        <taxon>Cnidaria</taxon>
        <taxon>Anthozoa</taxon>
        <taxon>Octocorallia</taxon>
        <taxon>Malacalcyonacea</taxon>
        <taxon>Plexauridae</taxon>
        <taxon>Paramuricea</taxon>
    </lineage>
</organism>
<feature type="region of interest" description="Disordered" evidence="1">
    <location>
        <begin position="74"/>
        <end position="188"/>
    </location>
</feature>
<reference evidence="2" key="1">
    <citation type="submission" date="2020-04" db="EMBL/GenBank/DDBJ databases">
        <authorList>
            <person name="Alioto T."/>
            <person name="Alioto T."/>
            <person name="Gomez Garrido J."/>
        </authorList>
    </citation>
    <scope>NUCLEOTIDE SEQUENCE</scope>
    <source>
        <strain evidence="2">A484AB</strain>
    </source>
</reference>
<comment type="caution">
    <text evidence="2">The sequence shown here is derived from an EMBL/GenBank/DDBJ whole genome shotgun (WGS) entry which is preliminary data.</text>
</comment>
<dbReference type="InterPro" id="IPR036388">
    <property type="entry name" value="WH-like_DNA-bd_sf"/>
</dbReference>
<proteinExistence type="predicted"/>
<feature type="compositionally biased region" description="Basic residues" evidence="1">
    <location>
        <begin position="89"/>
        <end position="188"/>
    </location>
</feature>
<feature type="compositionally biased region" description="Basic residues" evidence="1">
    <location>
        <begin position="1"/>
        <end position="13"/>
    </location>
</feature>
<dbReference type="GO" id="GO:0000786">
    <property type="term" value="C:nucleosome"/>
    <property type="evidence" value="ECO:0007669"/>
    <property type="project" value="InterPro"/>
</dbReference>
<dbReference type="SUPFAM" id="SSF46785">
    <property type="entry name" value="Winged helix' DNA-binding domain"/>
    <property type="match status" value="1"/>
</dbReference>
<evidence type="ECO:0000256" key="1">
    <source>
        <dbReference type="SAM" id="MobiDB-lite"/>
    </source>
</evidence>
<dbReference type="Gene3D" id="1.10.10.10">
    <property type="entry name" value="Winged helix-like DNA-binding domain superfamily/Winged helix DNA-binding domain"/>
    <property type="match status" value="1"/>
</dbReference>
<dbReference type="GO" id="GO:0003677">
    <property type="term" value="F:DNA binding"/>
    <property type="evidence" value="ECO:0007669"/>
    <property type="project" value="InterPro"/>
</dbReference>
<dbReference type="PROSITE" id="PS51504">
    <property type="entry name" value="H15"/>
    <property type="match status" value="1"/>
</dbReference>
<name>A0A6S7HUY7_PARCT</name>
<dbReference type="GO" id="GO:0006334">
    <property type="term" value="P:nucleosome assembly"/>
    <property type="evidence" value="ECO:0007669"/>
    <property type="project" value="InterPro"/>
</dbReference>
<keyword evidence="3" id="KW-1185">Reference proteome</keyword>
<evidence type="ECO:0000313" key="3">
    <source>
        <dbReference type="Proteomes" id="UP001152795"/>
    </source>
</evidence>
<dbReference type="InterPro" id="IPR036390">
    <property type="entry name" value="WH_DNA-bd_sf"/>
</dbReference>
<feature type="region of interest" description="Disordered" evidence="1">
    <location>
        <begin position="1"/>
        <end position="21"/>
    </location>
</feature>
<dbReference type="Proteomes" id="UP001152795">
    <property type="component" value="Unassembled WGS sequence"/>
</dbReference>
<accession>A0A6S7HUY7</accession>
<gene>
    <name evidence="2" type="ORF">PACLA_8A033913</name>
</gene>
<sequence>MAPKARKSNKARRSAGGAKKSVSIEMVKEAVAALGDRNGSTINAIFNYLVRTKKVSQSSRTLVILAIGRACREGSMAKKSPKSFVLRAGGKRKASSPKRRKRKAKRARKSTAKKSASKRRRRQRKRRTLKKKAKRSTKRRSRKTASKSAKKTRKARRSQKPKAFKRPAAKTMRGRPVRRAARRINYRE</sequence>
<dbReference type="Pfam" id="PF00538">
    <property type="entry name" value="Linker_histone"/>
    <property type="match status" value="1"/>
</dbReference>
<evidence type="ECO:0000313" key="2">
    <source>
        <dbReference type="EMBL" id="CAB4008387.1"/>
    </source>
</evidence>
<dbReference type="SMART" id="SM00526">
    <property type="entry name" value="H15"/>
    <property type="match status" value="1"/>
</dbReference>
<dbReference type="AlphaFoldDB" id="A0A6S7HUY7"/>
<dbReference type="EMBL" id="CACRXK020006108">
    <property type="protein sequence ID" value="CAB4008387.1"/>
    <property type="molecule type" value="Genomic_DNA"/>
</dbReference>